<organism evidence="1 2">
    <name type="scientific">Peronosclerospora sorghi</name>
    <dbReference type="NCBI Taxonomy" id="230839"/>
    <lineage>
        <taxon>Eukaryota</taxon>
        <taxon>Sar</taxon>
        <taxon>Stramenopiles</taxon>
        <taxon>Oomycota</taxon>
        <taxon>Peronosporomycetes</taxon>
        <taxon>Peronosporales</taxon>
        <taxon>Peronosporaceae</taxon>
        <taxon>Peronosclerospora</taxon>
    </lineage>
</organism>
<evidence type="ECO:0000313" key="1">
    <source>
        <dbReference type="EMBL" id="KAI9922973.1"/>
    </source>
</evidence>
<keyword evidence="2" id="KW-1185">Reference proteome</keyword>
<evidence type="ECO:0000313" key="2">
    <source>
        <dbReference type="Proteomes" id="UP001163321"/>
    </source>
</evidence>
<comment type="caution">
    <text evidence="1">The sequence shown here is derived from an EMBL/GenBank/DDBJ whole genome shotgun (WGS) entry which is preliminary data.</text>
</comment>
<sequence length="121" mass="13086">MQHATARMHPAIGCVSFLDDPNDCEVEYISRFLTKFHDVENVAIVPNDVRRLGSCCCAVLGSTRMLCNVPGVQAECVRVPYADINSFKLHSGVSDDKALVGVAITSGPIGLQAAHWCKLRG</sequence>
<gene>
    <name evidence="1" type="ORF">PsorP6_001497</name>
</gene>
<reference evidence="1 2" key="1">
    <citation type="journal article" date="2022" name="bioRxiv">
        <title>The genome of the oomycete Peronosclerospora sorghi, a cosmopolitan pathogen of maize and sorghum, is inflated with dispersed pseudogenes.</title>
        <authorList>
            <person name="Fletcher K."/>
            <person name="Martin F."/>
            <person name="Isakeit T."/>
            <person name="Cavanaugh K."/>
            <person name="Magill C."/>
            <person name="Michelmore R."/>
        </authorList>
    </citation>
    <scope>NUCLEOTIDE SEQUENCE [LARGE SCALE GENOMIC DNA]</scope>
    <source>
        <strain evidence="1">P6</strain>
    </source>
</reference>
<dbReference type="Proteomes" id="UP001163321">
    <property type="component" value="Chromosome 1"/>
</dbReference>
<name>A0ACC0WVK3_9STRA</name>
<protein>
    <submittedName>
        <fullName evidence="1">Uncharacterized protein</fullName>
    </submittedName>
</protein>
<accession>A0ACC0WVK3</accession>
<proteinExistence type="predicted"/>
<dbReference type="EMBL" id="CM047580">
    <property type="protein sequence ID" value="KAI9922973.1"/>
    <property type="molecule type" value="Genomic_DNA"/>
</dbReference>